<dbReference type="Proteomes" id="UP000052015">
    <property type="component" value="Unassembled WGS sequence"/>
</dbReference>
<sequence length="148" mass="16951">MFDEKCLKELIKQIVIEQMNLERNNFVKNVDKSGIMSVKSETVKCEPFDTGKKGDKVFLKDVFTLEESPRIGCGVMEMYSSSFDWTLCYDEIDVILEGTLEIVIDGRSIVGKKGDILFIPMGSQITFSCPDYARFIYITYPADWQNTK</sequence>
<dbReference type="InterPro" id="IPR011051">
    <property type="entry name" value="RmlC_Cupin_sf"/>
</dbReference>
<dbReference type="Pfam" id="PF06249">
    <property type="entry name" value="EutQ"/>
    <property type="match status" value="1"/>
</dbReference>
<organism evidence="1 2">
    <name type="scientific">Caloramator mitchellensis</name>
    <dbReference type="NCBI Taxonomy" id="908809"/>
    <lineage>
        <taxon>Bacteria</taxon>
        <taxon>Bacillati</taxon>
        <taxon>Bacillota</taxon>
        <taxon>Clostridia</taxon>
        <taxon>Eubacteriales</taxon>
        <taxon>Clostridiaceae</taxon>
        <taxon>Caloramator</taxon>
    </lineage>
</organism>
<dbReference type="InterPro" id="IPR010424">
    <property type="entry name" value="EutQ"/>
</dbReference>
<accession>A0A0R3K0Q5</accession>
<reference evidence="1 2" key="1">
    <citation type="submission" date="2015-09" db="EMBL/GenBank/DDBJ databases">
        <title>Draft genome sequence of a Caloramator mitchellensis, a moderate thermophile from the Great Artesian Basin of Australia.</title>
        <authorList>
            <person name="Patel B.K."/>
        </authorList>
    </citation>
    <scope>NUCLEOTIDE SEQUENCE [LARGE SCALE GENOMIC DNA]</scope>
    <source>
        <strain evidence="1 2">VF08</strain>
    </source>
</reference>
<proteinExistence type="predicted"/>
<dbReference type="STRING" id="908809.ABG79_01707"/>
<dbReference type="PANTHER" id="PTHR36169">
    <property type="entry name" value="ETHANOLAMINE UTILIZATION PROTEIN EUTQ"/>
    <property type="match status" value="1"/>
</dbReference>
<evidence type="ECO:0000313" key="2">
    <source>
        <dbReference type="Proteomes" id="UP000052015"/>
    </source>
</evidence>
<keyword evidence="2" id="KW-1185">Reference proteome</keyword>
<gene>
    <name evidence="1" type="primary">eutQ</name>
    <name evidence="1" type="ORF">ABG79_01707</name>
</gene>
<dbReference type="EMBL" id="LKHP01000009">
    <property type="protein sequence ID" value="KRQ86501.1"/>
    <property type="molecule type" value="Genomic_DNA"/>
</dbReference>
<dbReference type="RefSeq" id="WP_057979038.1">
    <property type="nucleotide sequence ID" value="NZ_LKHP01000009.1"/>
</dbReference>
<protein>
    <submittedName>
        <fullName evidence="1">Ethanolamine utilization protein EutQ</fullName>
    </submittedName>
</protein>
<dbReference type="AlphaFoldDB" id="A0A0R3K0Q5"/>
<dbReference type="PANTHER" id="PTHR36169:SF1">
    <property type="entry name" value="ACETATE KINASE EUTQ"/>
    <property type="match status" value="1"/>
</dbReference>
<dbReference type="Gene3D" id="2.60.120.10">
    <property type="entry name" value="Jelly Rolls"/>
    <property type="match status" value="1"/>
</dbReference>
<dbReference type="SUPFAM" id="SSF51182">
    <property type="entry name" value="RmlC-like cupins"/>
    <property type="match status" value="1"/>
</dbReference>
<evidence type="ECO:0000313" key="1">
    <source>
        <dbReference type="EMBL" id="KRQ86501.1"/>
    </source>
</evidence>
<dbReference type="CDD" id="cd02228">
    <property type="entry name" value="cupin_EutQ"/>
    <property type="match status" value="1"/>
</dbReference>
<dbReference type="InterPro" id="IPR014710">
    <property type="entry name" value="RmlC-like_jellyroll"/>
</dbReference>
<dbReference type="OrthoDB" id="3828611at2"/>
<comment type="caution">
    <text evidence="1">The sequence shown here is derived from an EMBL/GenBank/DDBJ whole genome shotgun (WGS) entry which is preliminary data.</text>
</comment>
<name>A0A0R3K0Q5_CALMK</name>